<keyword evidence="3" id="KW-1185">Reference proteome</keyword>
<feature type="compositionally biased region" description="Polar residues" evidence="1">
    <location>
        <begin position="841"/>
        <end position="852"/>
    </location>
</feature>
<feature type="compositionally biased region" description="Polar residues" evidence="1">
    <location>
        <begin position="683"/>
        <end position="702"/>
    </location>
</feature>
<feature type="region of interest" description="Disordered" evidence="1">
    <location>
        <begin position="395"/>
        <end position="421"/>
    </location>
</feature>
<evidence type="ECO:0000313" key="2">
    <source>
        <dbReference type="EMBL" id="EYC24761.1"/>
    </source>
</evidence>
<feature type="region of interest" description="Disordered" evidence="1">
    <location>
        <begin position="677"/>
        <end position="747"/>
    </location>
</feature>
<sequence length="980" mass="110301">MELDEDISYAQVMRTDAYLASLQVPKFRCDRTDKEQLKIHLLCSMLCCPRQIEEDETVSAEKVNKNMWWLTSFVFLRRVLPDVSRNFLNLYTVGRIATNDDRAESERIYKNLESVFQLPLFENVVEMDGQAKFRPLPPACIKSLYNRILLGGQNMRRREGINKSKKEQECHTPEAVYKAKVVCNFLLELIEKERNHQQSYMVEWQSVQRRYQAMFTDEKDGDKELMETYKSKYGLEFIHPSLNSEVVKNWTGRSTITKALSMPIFHKIYWETEEGTGMLHVGFKDNIMLYDEEELARDAAAIEAARVEKEQRSVKVERKRSEPEKVVKPNELEHVTPLRQRQAPQVPLPVLPDVVSSPFASLSKPQQAENTAANSIEVNAAMKYTQQRAYNMNEPQYIPTSGNVESSDSDSLSEDTVSEDGVYTDEEELEANASSNIATNTSASADLLQNPQQPAIPTKNIPSAGFAQSSQQLTTDLPKPEASLIIPKPLPVPVRSYQVPLAEEPMPVDGTLKPFRNPWEVMDDGDESANQLKSPILHALPQASQRGPTNNNVLTATVSQSAEAFNPPPRHISAFSMCKNALDTSKRESEVDKLGERRYTSLNEINGQQMSRSYIYDRKENMSNPQDFERGRTSEPCFSGTRPVTEHSHPSATNRQLYNGIPASTSVFSRPISETAVRARNSVRPQGSSQQSPAGLGNSTYSGECPRSGFTTGQPPSCPKSLPCNGEATHGQRSQSPLPQGDLYTSRPRVFAPVNYDTAARDVNHRLSVGNQPTQGTYRNEAPGSNYSQPPFGGFNKERTLPSFGNEKCNHNNIVTTQHLQSQDSCQNKSIGQNDIYRSHNISRNTNNTSRLPPSRIHDPLDSYRNRSRMSVRPDSTASAAFSQGGENSKSPIKSLTPDQEARLRMIRDFTFLHRNVKDLGFRCLSNVLSILPPDDSVDWVELIRQRLPEVEAAPFQDKQILLWKQGSRSDRVGNDSVNN</sequence>
<reference evidence="3" key="1">
    <citation type="journal article" date="2015" name="Nat. Genet.">
        <title>The genome and transcriptome of the zoonotic hookworm Ancylostoma ceylanicum identify infection-specific gene families.</title>
        <authorList>
            <person name="Schwarz E.M."/>
            <person name="Hu Y."/>
            <person name="Antoshechkin I."/>
            <person name="Miller M.M."/>
            <person name="Sternberg P.W."/>
            <person name="Aroian R.V."/>
        </authorList>
    </citation>
    <scope>NUCLEOTIDE SEQUENCE</scope>
    <source>
        <strain evidence="3">HY135</strain>
    </source>
</reference>
<name>A0A016VBW4_9BILA</name>
<feature type="compositionally biased region" description="Basic and acidic residues" evidence="1">
    <location>
        <begin position="856"/>
        <end position="865"/>
    </location>
</feature>
<feature type="region of interest" description="Disordered" evidence="1">
    <location>
        <begin position="841"/>
        <end position="898"/>
    </location>
</feature>
<dbReference type="AlphaFoldDB" id="A0A016VBW4"/>
<accession>A0A016VBW4</accession>
<feature type="compositionally biased region" description="Polar residues" evidence="1">
    <location>
        <begin position="874"/>
        <end position="898"/>
    </location>
</feature>
<proteinExistence type="predicted"/>
<dbReference type="OrthoDB" id="5821992at2759"/>
<feature type="compositionally biased region" description="Polar residues" evidence="1">
    <location>
        <begin position="769"/>
        <end position="789"/>
    </location>
</feature>
<feature type="compositionally biased region" description="Polar residues" evidence="1">
    <location>
        <begin position="395"/>
        <end position="404"/>
    </location>
</feature>
<gene>
    <name evidence="2" type="primary">Acey_s0013.g2096</name>
    <name evidence="2" type="ORF">Y032_0013g2096</name>
</gene>
<evidence type="ECO:0000256" key="1">
    <source>
        <dbReference type="SAM" id="MobiDB-lite"/>
    </source>
</evidence>
<feature type="compositionally biased region" description="Basic and acidic residues" evidence="1">
    <location>
        <begin position="622"/>
        <end position="633"/>
    </location>
</feature>
<comment type="caution">
    <text evidence="2">The sequence shown here is derived from an EMBL/GenBank/DDBJ whole genome shotgun (WGS) entry which is preliminary data.</text>
</comment>
<protein>
    <submittedName>
        <fullName evidence="2">Uncharacterized protein</fullName>
    </submittedName>
</protein>
<feature type="compositionally biased region" description="Acidic residues" evidence="1">
    <location>
        <begin position="407"/>
        <end position="421"/>
    </location>
</feature>
<dbReference type="EMBL" id="JARK01001349">
    <property type="protein sequence ID" value="EYC24761.1"/>
    <property type="molecule type" value="Genomic_DNA"/>
</dbReference>
<organism evidence="2 3">
    <name type="scientific">Ancylostoma ceylanicum</name>
    <dbReference type="NCBI Taxonomy" id="53326"/>
    <lineage>
        <taxon>Eukaryota</taxon>
        <taxon>Metazoa</taxon>
        <taxon>Ecdysozoa</taxon>
        <taxon>Nematoda</taxon>
        <taxon>Chromadorea</taxon>
        <taxon>Rhabditida</taxon>
        <taxon>Rhabditina</taxon>
        <taxon>Rhabditomorpha</taxon>
        <taxon>Strongyloidea</taxon>
        <taxon>Ancylostomatidae</taxon>
        <taxon>Ancylostomatinae</taxon>
        <taxon>Ancylostoma</taxon>
    </lineage>
</organism>
<feature type="region of interest" description="Disordered" evidence="1">
    <location>
        <begin position="622"/>
        <end position="657"/>
    </location>
</feature>
<dbReference type="Proteomes" id="UP000024635">
    <property type="component" value="Unassembled WGS sequence"/>
</dbReference>
<feature type="region of interest" description="Disordered" evidence="1">
    <location>
        <begin position="762"/>
        <end position="806"/>
    </location>
</feature>
<evidence type="ECO:0000313" key="3">
    <source>
        <dbReference type="Proteomes" id="UP000024635"/>
    </source>
</evidence>